<accession>G0P1I3</accession>
<dbReference type="GO" id="GO:0005634">
    <property type="term" value="C:nucleus"/>
    <property type="evidence" value="ECO:0007669"/>
    <property type="project" value="UniProtKB-SubCell"/>
</dbReference>
<dbReference type="Proteomes" id="UP000008068">
    <property type="component" value="Unassembled WGS sequence"/>
</dbReference>
<dbReference type="EMBL" id="GL380014">
    <property type="protein sequence ID" value="EGT42359.1"/>
    <property type="molecule type" value="Genomic_DNA"/>
</dbReference>
<protein>
    <submittedName>
        <fullName evidence="2">Uncharacterized protein</fullName>
    </submittedName>
</protein>
<keyword evidence="3" id="KW-1185">Reference proteome</keyword>
<proteinExistence type="predicted"/>
<evidence type="ECO:0000313" key="3">
    <source>
        <dbReference type="Proteomes" id="UP000008068"/>
    </source>
</evidence>
<sequence length="132" mass="15580">MFIFQNVKNIKKKERREKSEPRIINNKAFTEEEDSQIYLFVFNQLEKGIAKERLKLGSFDTWKKLQKSSGINRTAPSLKQRFVFLNCNFTLSFSTLSFSSWSDHLRSLERLVELDEVPDVVKEDLRKAFIKA</sequence>
<dbReference type="HOGENOM" id="CLU_2051697_0_0_1"/>
<comment type="subcellular location">
    <subcellularLocation>
        <location evidence="1">Nucleus</location>
    </subcellularLocation>
</comment>
<dbReference type="AlphaFoldDB" id="G0P1I3"/>
<gene>
    <name evidence="2" type="ORF">CAEBREN_25337</name>
</gene>
<evidence type="ECO:0000256" key="1">
    <source>
        <dbReference type="ARBA" id="ARBA00004123"/>
    </source>
</evidence>
<reference evidence="3" key="1">
    <citation type="submission" date="2011-07" db="EMBL/GenBank/DDBJ databases">
        <authorList>
            <consortium name="Caenorhabditis brenneri Sequencing and Analysis Consortium"/>
            <person name="Wilson R.K."/>
        </authorList>
    </citation>
    <scope>NUCLEOTIDE SEQUENCE [LARGE SCALE GENOMIC DNA]</scope>
    <source>
        <strain evidence="3">PB2801</strain>
    </source>
</reference>
<organism evidence="3">
    <name type="scientific">Caenorhabditis brenneri</name>
    <name type="common">Nematode worm</name>
    <dbReference type="NCBI Taxonomy" id="135651"/>
    <lineage>
        <taxon>Eukaryota</taxon>
        <taxon>Metazoa</taxon>
        <taxon>Ecdysozoa</taxon>
        <taxon>Nematoda</taxon>
        <taxon>Chromadorea</taxon>
        <taxon>Rhabditida</taxon>
        <taxon>Rhabditina</taxon>
        <taxon>Rhabditomorpha</taxon>
        <taxon>Rhabditoidea</taxon>
        <taxon>Rhabditidae</taxon>
        <taxon>Peloderinae</taxon>
        <taxon>Caenorhabditis</taxon>
    </lineage>
</organism>
<name>G0P1I3_CAEBE</name>
<dbReference type="InterPro" id="IPR009057">
    <property type="entry name" value="Homeodomain-like_sf"/>
</dbReference>
<dbReference type="InParanoid" id="G0P1I3"/>
<dbReference type="SUPFAM" id="SSF46689">
    <property type="entry name" value="Homeodomain-like"/>
    <property type="match status" value="1"/>
</dbReference>
<evidence type="ECO:0000313" key="2">
    <source>
        <dbReference type="EMBL" id="EGT42359.1"/>
    </source>
</evidence>